<evidence type="ECO:0000259" key="7">
    <source>
        <dbReference type="Pfam" id="PF01118"/>
    </source>
</evidence>
<dbReference type="Pfam" id="PF01118">
    <property type="entry name" value="Semialdhyde_dh"/>
    <property type="match status" value="1"/>
</dbReference>
<organism evidence="9 10">
    <name type="scientific">Aaosphaeria arxii CBS 175.79</name>
    <dbReference type="NCBI Taxonomy" id="1450172"/>
    <lineage>
        <taxon>Eukaryota</taxon>
        <taxon>Fungi</taxon>
        <taxon>Dikarya</taxon>
        <taxon>Ascomycota</taxon>
        <taxon>Pezizomycotina</taxon>
        <taxon>Dothideomycetes</taxon>
        <taxon>Pleosporomycetidae</taxon>
        <taxon>Pleosporales</taxon>
        <taxon>Pleosporales incertae sedis</taxon>
        <taxon>Aaosphaeria</taxon>
    </lineage>
</organism>
<gene>
    <name evidence="9" type="ORF">BU24DRAFT_468988</name>
</gene>
<evidence type="ECO:0000256" key="1">
    <source>
        <dbReference type="ARBA" id="ARBA00010584"/>
    </source>
</evidence>
<proteinExistence type="inferred from homology"/>
<evidence type="ECO:0000256" key="4">
    <source>
        <dbReference type="ARBA" id="ARBA00022857"/>
    </source>
</evidence>
<dbReference type="Gene3D" id="3.30.360.10">
    <property type="entry name" value="Dihydrodipicolinate Reductase, domain 2"/>
    <property type="match status" value="1"/>
</dbReference>
<dbReference type="GO" id="GO:0009086">
    <property type="term" value="P:methionine biosynthetic process"/>
    <property type="evidence" value="ECO:0007669"/>
    <property type="project" value="UniProtKB-KW"/>
</dbReference>
<name>A0A6A5X664_9PLEO</name>
<protein>
    <recommendedName>
        <fullName evidence="11">Aspartate-semialdehyde dehydrogenase</fullName>
    </recommendedName>
</protein>
<dbReference type="InterPro" id="IPR051823">
    <property type="entry name" value="ASADH-related"/>
</dbReference>
<dbReference type="Gene3D" id="3.40.50.720">
    <property type="entry name" value="NAD(P)-binding Rossmann-like Domain"/>
    <property type="match status" value="1"/>
</dbReference>
<dbReference type="GeneID" id="54289967"/>
<dbReference type="EMBL" id="ML978084">
    <property type="protein sequence ID" value="KAF2008390.1"/>
    <property type="molecule type" value="Genomic_DNA"/>
</dbReference>
<dbReference type="Proteomes" id="UP000799778">
    <property type="component" value="Unassembled WGS sequence"/>
</dbReference>
<dbReference type="PANTHER" id="PTHR46718:SF1">
    <property type="entry name" value="ASPARTATE-SEMIALDEHYDE DEHYDROGENASE"/>
    <property type="match status" value="1"/>
</dbReference>
<dbReference type="GO" id="GO:0004073">
    <property type="term" value="F:aspartate-semialdehyde dehydrogenase activity"/>
    <property type="evidence" value="ECO:0007669"/>
    <property type="project" value="TreeGrafter"/>
</dbReference>
<keyword evidence="2" id="KW-0028">Amino-acid biosynthesis</keyword>
<evidence type="ECO:0000256" key="3">
    <source>
        <dbReference type="ARBA" id="ARBA00022697"/>
    </source>
</evidence>
<dbReference type="Pfam" id="PF02774">
    <property type="entry name" value="Semialdhyde_dhC"/>
    <property type="match status" value="1"/>
</dbReference>
<dbReference type="PIRSF" id="PIRSF000148">
    <property type="entry name" value="ASA_dh"/>
    <property type="match status" value="1"/>
</dbReference>
<evidence type="ECO:0000256" key="2">
    <source>
        <dbReference type="ARBA" id="ARBA00022605"/>
    </source>
</evidence>
<dbReference type="InterPro" id="IPR012280">
    <property type="entry name" value="Semialdhyde_DH_dimer_dom"/>
</dbReference>
<dbReference type="CDD" id="cd02315">
    <property type="entry name" value="ScASADH_like_N"/>
    <property type="match status" value="1"/>
</dbReference>
<reference evidence="9" key="1">
    <citation type="journal article" date="2020" name="Stud. Mycol.">
        <title>101 Dothideomycetes genomes: a test case for predicting lifestyles and emergence of pathogens.</title>
        <authorList>
            <person name="Haridas S."/>
            <person name="Albert R."/>
            <person name="Binder M."/>
            <person name="Bloem J."/>
            <person name="Labutti K."/>
            <person name="Salamov A."/>
            <person name="Andreopoulos B."/>
            <person name="Baker S."/>
            <person name="Barry K."/>
            <person name="Bills G."/>
            <person name="Bluhm B."/>
            <person name="Cannon C."/>
            <person name="Castanera R."/>
            <person name="Culley D."/>
            <person name="Daum C."/>
            <person name="Ezra D."/>
            <person name="Gonzalez J."/>
            <person name="Henrissat B."/>
            <person name="Kuo A."/>
            <person name="Liang C."/>
            <person name="Lipzen A."/>
            <person name="Lutzoni F."/>
            <person name="Magnuson J."/>
            <person name="Mondo S."/>
            <person name="Nolan M."/>
            <person name="Ohm R."/>
            <person name="Pangilinan J."/>
            <person name="Park H.-J."/>
            <person name="Ramirez L."/>
            <person name="Alfaro M."/>
            <person name="Sun H."/>
            <person name="Tritt A."/>
            <person name="Yoshinaga Y."/>
            <person name="Zwiers L.-H."/>
            <person name="Turgeon B."/>
            <person name="Goodwin S."/>
            <person name="Spatafora J."/>
            <person name="Crous P."/>
            <person name="Grigoriev I."/>
        </authorList>
    </citation>
    <scope>NUCLEOTIDE SEQUENCE</scope>
    <source>
        <strain evidence="9">CBS 175.79</strain>
    </source>
</reference>
<dbReference type="GO" id="GO:0009088">
    <property type="term" value="P:threonine biosynthetic process"/>
    <property type="evidence" value="ECO:0007669"/>
    <property type="project" value="UniProtKB-KW"/>
</dbReference>
<dbReference type="GO" id="GO:0046983">
    <property type="term" value="F:protein dimerization activity"/>
    <property type="evidence" value="ECO:0007669"/>
    <property type="project" value="InterPro"/>
</dbReference>
<keyword evidence="5" id="KW-0560">Oxidoreductase</keyword>
<comment type="similarity">
    <text evidence="1">Belongs to the aspartate-semialdehyde dehydrogenase family.</text>
</comment>
<dbReference type="FunFam" id="3.30.360.10:FF:000016">
    <property type="entry name" value="Probable aspartate-semialdehyde dehydrogenase"/>
    <property type="match status" value="1"/>
</dbReference>
<evidence type="ECO:0000313" key="10">
    <source>
        <dbReference type="Proteomes" id="UP000799778"/>
    </source>
</evidence>
<evidence type="ECO:0008006" key="11">
    <source>
        <dbReference type="Google" id="ProtNLM"/>
    </source>
</evidence>
<accession>A0A6A5X664</accession>
<dbReference type="OrthoDB" id="1894490at2759"/>
<keyword evidence="10" id="KW-1185">Reference proteome</keyword>
<dbReference type="InterPro" id="IPR036291">
    <property type="entry name" value="NAD(P)-bd_dom_sf"/>
</dbReference>
<feature type="domain" description="Semialdehyde dehydrogenase dimerisation" evidence="8">
    <location>
        <begin position="90"/>
        <end position="254"/>
    </location>
</feature>
<sequence length="274" mass="29182">MPARIADMIVRNCDPGEFTDCDVVFSGLDSSVAGDVETAFLQADIAVFSNAKNHKLAPVVPLVIPTVNLAHNIIPAQRQQYNLKKGLLICISNCAALSGAGYPGISSIDIMDNVIPFISGEEDKIQAEAFKILGTVEQSSAGIANQSVPISNACNRVPVLDGHLVCVSLKFAQQPPLSVDEVRAALKEYQSEAQTLGCYSAPKQAILVRDESDRPQPRLDRDAEGGYAVTVGRVRQDPSGIFDYQFVVLSHNTILGAAGASVMNAEAAIIPGYQ</sequence>
<keyword evidence="6" id="KW-0486">Methionine biosynthesis</keyword>
<dbReference type="PANTHER" id="PTHR46718">
    <property type="entry name" value="ASPARTATE-SEMIALDEHYDE DEHYDROGENASE"/>
    <property type="match status" value="1"/>
</dbReference>
<evidence type="ECO:0000256" key="6">
    <source>
        <dbReference type="ARBA" id="ARBA00023167"/>
    </source>
</evidence>
<keyword evidence="4" id="KW-0521">NADP</keyword>
<dbReference type="CDD" id="cd18130">
    <property type="entry name" value="ASADH_C_arch_fung_like"/>
    <property type="match status" value="1"/>
</dbReference>
<evidence type="ECO:0000256" key="5">
    <source>
        <dbReference type="ARBA" id="ARBA00023002"/>
    </source>
</evidence>
<dbReference type="SUPFAM" id="SSF55347">
    <property type="entry name" value="Glyceraldehyde-3-phosphate dehydrogenase-like, C-terminal domain"/>
    <property type="match status" value="1"/>
</dbReference>
<keyword evidence="3" id="KW-0791">Threonine biosynthesis</keyword>
<dbReference type="SUPFAM" id="SSF51735">
    <property type="entry name" value="NAD(P)-binding Rossmann-fold domains"/>
    <property type="match status" value="1"/>
</dbReference>
<feature type="domain" description="Semialdehyde dehydrogenase NAD-binding" evidence="7">
    <location>
        <begin position="3"/>
        <end position="71"/>
    </location>
</feature>
<dbReference type="AlphaFoldDB" id="A0A6A5X664"/>
<evidence type="ECO:0000313" key="9">
    <source>
        <dbReference type="EMBL" id="KAF2008390.1"/>
    </source>
</evidence>
<dbReference type="GO" id="GO:0051287">
    <property type="term" value="F:NAD binding"/>
    <property type="evidence" value="ECO:0007669"/>
    <property type="project" value="InterPro"/>
</dbReference>
<evidence type="ECO:0000259" key="8">
    <source>
        <dbReference type="Pfam" id="PF02774"/>
    </source>
</evidence>
<dbReference type="InterPro" id="IPR000534">
    <property type="entry name" value="Semialdehyde_DH_NAD-bd"/>
</dbReference>
<dbReference type="RefSeq" id="XP_033376729.1">
    <property type="nucleotide sequence ID" value="XM_033532570.1"/>
</dbReference>